<dbReference type="STRING" id="251221.gene:10759209"/>
<feature type="compositionally biased region" description="Basic and acidic residues" evidence="1">
    <location>
        <begin position="170"/>
        <end position="179"/>
    </location>
</feature>
<dbReference type="CDD" id="cd02950">
    <property type="entry name" value="TxlA"/>
    <property type="match status" value="1"/>
</dbReference>
<sequence>MESAPENKTGIWLRNGIVALASVLIAVLVFFAARNQAPTMQQLAAEAVPLDEALANGKPTLVEFYADWCASCQTMAPTVARLKERYGEQANFVMLNVDNPRWLPELQQYKVSGIPHYAFLDAAARPLGSAIGLQPSQILEDNLTALAAGAETLPKAGAPAGQTSKFTPPKKVDQPRDHS</sequence>
<dbReference type="SUPFAM" id="SSF52833">
    <property type="entry name" value="Thioredoxin-like"/>
    <property type="match status" value="1"/>
</dbReference>
<dbReference type="FunFam" id="3.40.30.10:FF:000423">
    <property type="entry name" value="Thiol:disulfide interchange protein"/>
    <property type="match status" value="1"/>
</dbReference>
<keyword evidence="2" id="KW-1133">Transmembrane helix</keyword>
<dbReference type="Gene3D" id="3.40.30.10">
    <property type="entry name" value="Glutaredoxin"/>
    <property type="match status" value="1"/>
</dbReference>
<gene>
    <name evidence="4" type="primary">trxA</name>
</gene>
<feature type="domain" description="Thioredoxin" evidence="3">
    <location>
        <begin position="31"/>
        <end position="148"/>
    </location>
</feature>
<dbReference type="EnsemblBacteria" id="BAC89659">
    <property type="protein sequence ID" value="BAC89659"/>
    <property type="gene ID" value="BAC89659"/>
</dbReference>
<dbReference type="Pfam" id="PF00085">
    <property type="entry name" value="Thioredoxin"/>
    <property type="match status" value="1"/>
</dbReference>
<evidence type="ECO:0000313" key="5">
    <source>
        <dbReference type="Proteomes" id="UP000000557"/>
    </source>
</evidence>
<dbReference type="RefSeq" id="WP_011141717.1">
    <property type="nucleotide sequence ID" value="NC_005125.1"/>
</dbReference>
<dbReference type="PROSITE" id="PS51352">
    <property type="entry name" value="THIOREDOXIN_2"/>
    <property type="match status" value="1"/>
</dbReference>
<evidence type="ECO:0000256" key="1">
    <source>
        <dbReference type="SAM" id="MobiDB-lite"/>
    </source>
</evidence>
<evidence type="ECO:0000259" key="3">
    <source>
        <dbReference type="PROSITE" id="PS51352"/>
    </source>
</evidence>
<feature type="transmembrane region" description="Helical" evidence="2">
    <location>
        <begin position="12"/>
        <end position="33"/>
    </location>
</feature>
<dbReference type="PROSITE" id="PS00194">
    <property type="entry name" value="THIOREDOXIN_1"/>
    <property type="match status" value="1"/>
</dbReference>
<dbReference type="PhylomeDB" id="Q7NJW3"/>
<reference evidence="4 5" key="2">
    <citation type="journal article" date="2003" name="DNA Res.">
        <title>Complete genome structure of Gloeobacter violaceus PCC 7421, a cyanobacterium that lacks thylakoids (supplement).</title>
        <authorList>
            <person name="Nakamura Y."/>
            <person name="Kaneko T."/>
            <person name="Sato S."/>
            <person name="Mimuro M."/>
            <person name="Miyashita H."/>
            <person name="Tsuchiya T."/>
            <person name="Sasamoto S."/>
            <person name="Watanabe A."/>
            <person name="Kawashima K."/>
            <person name="Kishida Y."/>
            <person name="Kiyokawa C."/>
            <person name="Kohara M."/>
            <person name="Matsumoto M."/>
            <person name="Matsuno A."/>
            <person name="Nakazaki N."/>
            <person name="Shimpo S."/>
            <person name="Takeuchi C."/>
            <person name="Yamada M."/>
            <person name="Tabata S."/>
        </authorList>
    </citation>
    <scope>NUCLEOTIDE SEQUENCE [LARGE SCALE GENOMIC DNA]</scope>
    <source>
        <strain evidence="5">ATCC 29082 / PCC 7421</strain>
    </source>
</reference>
<evidence type="ECO:0000313" key="4">
    <source>
        <dbReference type="EMBL" id="BAC89659.1"/>
    </source>
</evidence>
<name>Q7NJW3_GLOVI</name>
<dbReference type="HOGENOM" id="CLU_064833_2_0_3"/>
<dbReference type="KEGG" id="gvi:glr1718"/>
<dbReference type="InParanoid" id="Q7NJW3"/>
<dbReference type="eggNOG" id="COG0526">
    <property type="taxonomic scope" value="Bacteria"/>
</dbReference>
<keyword evidence="5" id="KW-1185">Reference proteome</keyword>
<dbReference type="InterPro" id="IPR036249">
    <property type="entry name" value="Thioredoxin-like_sf"/>
</dbReference>
<dbReference type="AlphaFoldDB" id="Q7NJW3"/>
<evidence type="ECO:0000256" key="2">
    <source>
        <dbReference type="SAM" id="Phobius"/>
    </source>
</evidence>
<dbReference type="Proteomes" id="UP000000557">
    <property type="component" value="Chromosome"/>
</dbReference>
<dbReference type="InterPro" id="IPR044241">
    <property type="entry name" value="TxlA/HCF164"/>
</dbReference>
<organism evidence="4 5">
    <name type="scientific">Gloeobacter violaceus (strain ATCC 29082 / PCC 7421)</name>
    <dbReference type="NCBI Taxonomy" id="251221"/>
    <lineage>
        <taxon>Bacteria</taxon>
        <taxon>Bacillati</taxon>
        <taxon>Cyanobacteriota</taxon>
        <taxon>Cyanophyceae</taxon>
        <taxon>Gloeobacterales</taxon>
        <taxon>Gloeobacteraceae</taxon>
        <taxon>Gloeobacter</taxon>
    </lineage>
</organism>
<protein>
    <submittedName>
        <fullName evidence="4">Thiol:disulfide interchange protein</fullName>
    </submittedName>
</protein>
<proteinExistence type="predicted"/>
<dbReference type="PANTHER" id="PTHR47353">
    <property type="entry name" value="THIOREDOXIN-LIKE PROTEIN HCF164, CHLOROPLASTIC"/>
    <property type="match status" value="1"/>
</dbReference>
<reference evidence="4 5" key="1">
    <citation type="journal article" date="2003" name="DNA Res.">
        <title>Complete genome structure of Gloeobacter violaceus PCC 7421, a cyanobacterium that lacks thylakoids.</title>
        <authorList>
            <person name="Nakamura Y."/>
            <person name="Kaneko T."/>
            <person name="Sato S."/>
            <person name="Mimuro M."/>
            <person name="Miyashita H."/>
            <person name="Tsuchiya T."/>
            <person name="Sasamoto S."/>
            <person name="Watanabe A."/>
            <person name="Kawashima K."/>
            <person name="Kishida Y."/>
            <person name="Kiyokawa C."/>
            <person name="Kohara M."/>
            <person name="Matsumoto M."/>
            <person name="Matsuno A."/>
            <person name="Nakazaki N."/>
            <person name="Shimpo S."/>
            <person name="Takeuchi C."/>
            <person name="Yamada M."/>
            <person name="Tabata S."/>
        </authorList>
    </citation>
    <scope>NUCLEOTIDE SEQUENCE [LARGE SCALE GENOMIC DNA]</scope>
    <source>
        <strain evidence="5">ATCC 29082 / PCC 7421</strain>
    </source>
</reference>
<dbReference type="GO" id="GO:0016671">
    <property type="term" value="F:oxidoreductase activity, acting on a sulfur group of donors, disulfide as acceptor"/>
    <property type="evidence" value="ECO:0000318"/>
    <property type="project" value="GO_Central"/>
</dbReference>
<dbReference type="PANTHER" id="PTHR47353:SF1">
    <property type="entry name" value="THIOREDOXIN-LIKE PROTEIN HCF164, CHLOROPLASTIC"/>
    <property type="match status" value="1"/>
</dbReference>
<keyword evidence="2" id="KW-0812">Transmembrane</keyword>
<dbReference type="EMBL" id="BA000045">
    <property type="protein sequence ID" value="BAC89659.1"/>
    <property type="molecule type" value="Genomic_DNA"/>
</dbReference>
<accession>Q7NJW3</accession>
<dbReference type="InterPro" id="IPR017937">
    <property type="entry name" value="Thioredoxin_CS"/>
</dbReference>
<dbReference type="OrthoDB" id="423012at2"/>
<keyword evidence="2" id="KW-0472">Membrane</keyword>
<feature type="region of interest" description="Disordered" evidence="1">
    <location>
        <begin position="154"/>
        <end position="179"/>
    </location>
</feature>
<dbReference type="InterPro" id="IPR013766">
    <property type="entry name" value="Thioredoxin_domain"/>
</dbReference>